<dbReference type="InterPro" id="IPR001926">
    <property type="entry name" value="TrpB-like_PALP"/>
</dbReference>
<feature type="modified residue" description="N6-(pyridoxal phosphate)lysine" evidence="6">
    <location>
        <position position="115"/>
    </location>
</feature>
<dbReference type="EC" id="4.2.3.1" evidence="5"/>
<comment type="caution">
    <text evidence="8">The sequence shown here is derived from an EMBL/GenBank/DDBJ whole genome shotgun (WGS) entry which is preliminary data.</text>
</comment>
<dbReference type="Proteomes" id="UP000824128">
    <property type="component" value="Unassembled WGS sequence"/>
</dbReference>
<evidence type="ECO:0000313" key="9">
    <source>
        <dbReference type="Proteomes" id="UP000824128"/>
    </source>
</evidence>
<dbReference type="GO" id="GO:0006565">
    <property type="term" value="P:L-serine catabolic process"/>
    <property type="evidence" value="ECO:0007669"/>
    <property type="project" value="TreeGrafter"/>
</dbReference>
<comment type="cofactor">
    <cofactor evidence="1 6">
        <name>pyridoxal 5'-phosphate</name>
        <dbReference type="ChEBI" id="CHEBI:597326"/>
    </cofactor>
</comment>
<evidence type="ECO:0000259" key="7">
    <source>
        <dbReference type="Pfam" id="PF00291"/>
    </source>
</evidence>
<dbReference type="GO" id="GO:0003941">
    <property type="term" value="F:L-serine ammonia-lyase activity"/>
    <property type="evidence" value="ECO:0007669"/>
    <property type="project" value="TreeGrafter"/>
</dbReference>
<dbReference type="Pfam" id="PF00291">
    <property type="entry name" value="PALP"/>
    <property type="match status" value="1"/>
</dbReference>
<dbReference type="PANTHER" id="PTHR48078">
    <property type="entry name" value="THREONINE DEHYDRATASE, MITOCHONDRIAL-RELATED"/>
    <property type="match status" value="1"/>
</dbReference>
<proteinExistence type="inferred from homology"/>
<sequence>MPRIAGYRCTICGREFPFGPELMTCPDCGEKGILDILYDYDEVGRALTRESLAACRDNSMWRYRALLPVGDGVDVSRFLRIGWSPLYRSLSLGRELGLRALYVKDDGINPTASLKDRASGVAVAKAIELGYDTIACSSTGNAASSCAGSAARAGLKAVIFVPERAPEGKVAQLMIFGATVVSVHGDYRATFELSRAAIDKYGWYNRNAGINPVMAEGKKTVALEIAEQLGWQVTDWVACSVGDGCTIGGVYNGFYDLYRLGLIERIPKILGVQSTGCCPFVDAARENRPLRPVPENTLADSIAVGVPRNPVKALRAVRESHGAWIAVPDESILAAMRTLGRHEGVFGEPAGVTATAGVIEAVSEGLIRSDESVTVISTGSGLKDVHNALRAAGRPRLCEPSLEALERSGILG</sequence>
<reference evidence="8" key="2">
    <citation type="journal article" date="2021" name="PeerJ">
        <title>Extensive microbial diversity within the chicken gut microbiome revealed by metagenomics and culture.</title>
        <authorList>
            <person name="Gilroy R."/>
            <person name="Ravi A."/>
            <person name="Getino M."/>
            <person name="Pursley I."/>
            <person name="Horton D.L."/>
            <person name="Alikhan N.F."/>
            <person name="Baker D."/>
            <person name="Gharbi K."/>
            <person name="Hall N."/>
            <person name="Watson M."/>
            <person name="Adriaenssens E.M."/>
            <person name="Foster-Nyarko E."/>
            <person name="Jarju S."/>
            <person name="Secka A."/>
            <person name="Antonio M."/>
            <person name="Oren A."/>
            <person name="Chaudhuri R.R."/>
            <person name="La Ragione R."/>
            <person name="Hildebrand F."/>
            <person name="Pallen M.J."/>
        </authorList>
    </citation>
    <scope>NUCLEOTIDE SEQUENCE</scope>
    <source>
        <strain evidence="8">ChiGjej2B2-16831</strain>
    </source>
</reference>
<dbReference type="SUPFAM" id="SSF53686">
    <property type="entry name" value="Tryptophan synthase beta subunit-like PLP-dependent enzymes"/>
    <property type="match status" value="1"/>
</dbReference>
<dbReference type="GO" id="GO:0009088">
    <property type="term" value="P:threonine biosynthetic process"/>
    <property type="evidence" value="ECO:0007669"/>
    <property type="project" value="UniProtKB-UniRule"/>
</dbReference>
<dbReference type="InterPro" id="IPR050147">
    <property type="entry name" value="Ser/Thr_Dehydratase"/>
</dbReference>
<keyword evidence="4 8" id="KW-0456">Lyase</keyword>
<evidence type="ECO:0000256" key="4">
    <source>
        <dbReference type="ARBA" id="ARBA00023239"/>
    </source>
</evidence>
<feature type="domain" description="Tryptophan synthase beta chain-like PALP" evidence="7">
    <location>
        <begin position="79"/>
        <end position="379"/>
    </location>
</feature>
<dbReference type="GO" id="GO:0006567">
    <property type="term" value="P:L-threonine catabolic process"/>
    <property type="evidence" value="ECO:0007669"/>
    <property type="project" value="TreeGrafter"/>
</dbReference>
<reference evidence="8" key="1">
    <citation type="submission" date="2020-10" db="EMBL/GenBank/DDBJ databases">
        <authorList>
            <person name="Gilroy R."/>
        </authorList>
    </citation>
    <scope>NUCLEOTIDE SEQUENCE</scope>
    <source>
        <strain evidence="8">ChiGjej2B2-16831</strain>
    </source>
</reference>
<evidence type="ECO:0000256" key="5">
    <source>
        <dbReference type="NCBIfam" id="TIGR00260"/>
    </source>
</evidence>
<name>A0A9D1N3T5_9FIRM</name>
<dbReference type="InterPro" id="IPR036052">
    <property type="entry name" value="TrpB-like_PALP_sf"/>
</dbReference>
<evidence type="ECO:0000256" key="2">
    <source>
        <dbReference type="ARBA" id="ARBA00005517"/>
    </source>
</evidence>
<dbReference type="NCBIfam" id="TIGR00260">
    <property type="entry name" value="thrC"/>
    <property type="match status" value="1"/>
</dbReference>
<accession>A0A9D1N3T5</accession>
<dbReference type="GO" id="GO:0004795">
    <property type="term" value="F:threonine synthase activity"/>
    <property type="evidence" value="ECO:0007669"/>
    <property type="project" value="UniProtKB-UniRule"/>
</dbReference>
<evidence type="ECO:0000256" key="6">
    <source>
        <dbReference type="PIRSR" id="PIRSR604450-51"/>
    </source>
</evidence>
<organism evidence="8 9">
    <name type="scientific">Candidatus Aphodomorpha intestinavium</name>
    <dbReference type="NCBI Taxonomy" id="2840672"/>
    <lineage>
        <taxon>Bacteria</taxon>
        <taxon>Bacillati</taxon>
        <taxon>Bacillota</taxon>
        <taxon>Clostridia</taxon>
        <taxon>Eubacteriales</taxon>
        <taxon>Candidatus Aphodomorpha</taxon>
    </lineage>
</organism>
<dbReference type="GO" id="GO:0004794">
    <property type="term" value="F:threonine deaminase activity"/>
    <property type="evidence" value="ECO:0007669"/>
    <property type="project" value="TreeGrafter"/>
</dbReference>
<dbReference type="GO" id="GO:0009097">
    <property type="term" value="P:isoleucine biosynthetic process"/>
    <property type="evidence" value="ECO:0007669"/>
    <property type="project" value="TreeGrafter"/>
</dbReference>
<dbReference type="InterPro" id="IPR004450">
    <property type="entry name" value="Thr_synthase-like"/>
</dbReference>
<dbReference type="EMBL" id="DVNZ01000118">
    <property type="protein sequence ID" value="HIU94234.1"/>
    <property type="molecule type" value="Genomic_DNA"/>
</dbReference>
<evidence type="ECO:0000256" key="3">
    <source>
        <dbReference type="ARBA" id="ARBA00022898"/>
    </source>
</evidence>
<gene>
    <name evidence="8" type="primary">thrC</name>
    <name evidence="8" type="ORF">IAD24_03660</name>
</gene>
<protein>
    <recommendedName>
        <fullName evidence="5">Threonine synthase</fullName>
        <ecNumber evidence="5">4.2.3.1</ecNumber>
    </recommendedName>
</protein>
<keyword evidence="3 6" id="KW-0663">Pyridoxal phosphate</keyword>
<dbReference type="PANTHER" id="PTHR48078:SF6">
    <property type="entry name" value="L-THREONINE DEHYDRATASE CATABOLIC TDCB"/>
    <property type="match status" value="1"/>
</dbReference>
<comment type="similarity">
    <text evidence="2">Belongs to the threonine synthase family.</text>
</comment>
<dbReference type="AlphaFoldDB" id="A0A9D1N3T5"/>
<dbReference type="CDD" id="cd01563">
    <property type="entry name" value="Thr-synth_1"/>
    <property type="match status" value="1"/>
</dbReference>
<evidence type="ECO:0000256" key="1">
    <source>
        <dbReference type="ARBA" id="ARBA00001933"/>
    </source>
</evidence>
<dbReference type="Gene3D" id="3.40.50.1100">
    <property type="match status" value="2"/>
</dbReference>
<evidence type="ECO:0000313" key="8">
    <source>
        <dbReference type="EMBL" id="HIU94234.1"/>
    </source>
</evidence>